<evidence type="ECO:0000313" key="2">
    <source>
        <dbReference type="Proteomes" id="UP001138768"/>
    </source>
</evidence>
<dbReference type="EMBL" id="NRRY01000001">
    <property type="protein sequence ID" value="MBK1616922.1"/>
    <property type="molecule type" value="Genomic_DNA"/>
</dbReference>
<protein>
    <submittedName>
        <fullName evidence="1">Uncharacterized protein</fullName>
    </submittedName>
</protein>
<dbReference type="AlphaFoldDB" id="A0A9X1B2V6"/>
<gene>
    <name evidence="1" type="ORF">CKO42_00335</name>
</gene>
<reference evidence="1 2" key="1">
    <citation type="journal article" date="2020" name="Microorganisms">
        <title>Osmotic Adaptation and Compatible Solute Biosynthesis of Phototrophic Bacteria as Revealed from Genome Analyses.</title>
        <authorList>
            <person name="Imhoff J.F."/>
            <person name="Rahn T."/>
            <person name="Kunzel S."/>
            <person name="Keller A."/>
            <person name="Neulinger S.C."/>
        </authorList>
    </citation>
    <scope>NUCLEOTIDE SEQUENCE [LARGE SCALE GENOMIC DNA]</scope>
    <source>
        <strain evidence="1 2">DSM 25653</strain>
    </source>
</reference>
<keyword evidence="2" id="KW-1185">Reference proteome</keyword>
<sequence length="106" mass="11553">MLNSRPLDEIQTGMVIGADVYDPNGLVLLRAGTMITERTIRALKCWGIAEAPISISGETVPDTAEQHRSHQALIAMLDAQFALSNLGHPVIQALYGLCLERAQQQQ</sequence>
<proteinExistence type="predicted"/>
<organism evidence="1 2">
    <name type="scientific">Lamprobacter modestohalophilus</name>
    <dbReference type="NCBI Taxonomy" id="1064514"/>
    <lineage>
        <taxon>Bacteria</taxon>
        <taxon>Pseudomonadati</taxon>
        <taxon>Pseudomonadota</taxon>
        <taxon>Gammaproteobacteria</taxon>
        <taxon>Chromatiales</taxon>
        <taxon>Chromatiaceae</taxon>
        <taxon>Lamprobacter</taxon>
    </lineage>
</organism>
<accession>A0A9X1B2V6</accession>
<dbReference type="Proteomes" id="UP001138768">
    <property type="component" value="Unassembled WGS sequence"/>
</dbReference>
<comment type="caution">
    <text evidence="1">The sequence shown here is derived from an EMBL/GenBank/DDBJ whole genome shotgun (WGS) entry which is preliminary data.</text>
</comment>
<name>A0A9X1B2V6_9GAMM</name>
<evidence type="ECO:0000313" key="1">
    <source>
        <dbReference type="EMBL" id="MBK1616922.1"/>
    </source>
</evidence>